<dbReference type="EMBL" id="GBXM01070126">
    <property type="protein sequence ID" value="JAH38451.1"/>
    <property type="molecule type" value="Transcribed_RNA"/>
</dbReference>
<protein>
    <submittedName>
        <fullName evidence="1">Uncharacterized protein</fullName>
    </submittedName>
</protein>
<evidence type="ECO:0000313" key="1">
    <source>
        <dbReference type="EMBL" id="JAH38451.1"/>
    </source>
</evidence>
<sequence length="34" mass="4229">MLIHKRVSNFTFLECQCYFFTQYFSFISTTTFYN</sequence>
<reference evidence="1" key="1">
    <citation type="submission" date="2014-11" db="EMBL/GenBank/DDBJ databases">
        <authorList>
            <person name="Amaro Gonzalez C."/>
        </authorList>
    </citation>
    <scope>NUCLEOTIDE SEQUENCE</scope>
</reference>
<accession>A0A0E9SB07</accession>
<name>A0A0E9SB07_ANGAN</name>
<organism evidence="1">
    <name type="scientific">Anguilla anguilla</name>
    <name type="common">European freshwater eel</name>
    <name type="synonym">Muraena anguilla</name>
    <dbReference type="NCBI Taxonomy" id="7936"/>
    <lineage>
        <taxon>Eukaryota</taxon>
        <taxon>Metazoa</taxon>
        <taxon>Chordata</taxon>
        <taxon>Craniata</taxon>
        <taxon>Vertebrata</taxon>
        <taxon>Euteleostomi</taxon>
        <taxon>Actinopterygii</taxon>
        <taxon>Neopterygii</taxon>
        <taxon>Teleostei</taxon>
        <taxon>Anguilliformes</taxon>
        <taxon>Anguillidae</taxon>
        <taxon>Anguilla</taxon>
    </lineage>
</organism>
<dbReference type="AlphaFoldDB" id="A0A0E9SB07"/>
<reference evidence="1" key="2">
    <citation type="journal article" date="2015" name="Fish Shellfish Immunol.">
        <title>Early steps in the European eel (Anguilla anguilla)-Vibrio vulnificus interaction in the gills: Role of the RtxA13 toxin.</title>
        <authorList>
            <person name="Callol A."/>
            <person name="Pajuelo D."/>
            <person name="Ebbesson L."/>
            <person name="Teles M."/>
            <person name="MacKenzie S."/>
            <person name="Amaro C."/>
        </authorList>
    </citation>
    <scope>NUCLEOTIDE SEQUENCE</scope>
</reference>
<proteinExistence type="predicted"/>